<keyword evidence="1" id="KW-0378">Hydrolase</keyword>
<reference evidence="3 4" key="1">
    <citation type="submission" date="2017-05" db="EMBL/GenBank/DDBJ databases">
        <title>The Genome Sequence of Enterococcus sp. 10A9_DIV0425.</title>
        <authorList>
            <consortium name="The Broad Institute Genomics Platform"/>
            <consortium name="The Broad Institute Genomic Center for Infectious Diseases"/>
            <person name="Earl A."/>
            <person name="Manson A."/>
            <person name="Schwartman J."/>
            <person name="Gilmore M."/>
            <person name="Abouelleil A."/>
            <person name="Cao P."/>
            <person name="Chapman S."/>
            <person name="Cusick C."/>
            <person name="Shea T."/>
            <person name="Young S."/>
            <person name="Neafsey D."/>
            <person name="Nusbaum C."/>
            <person name="Birren B."/>
        </authorList>
    </citation>
    <scope>NUCLEOTIDE SEQUENCE [LARGE SCALE GENOMIC DNA]</scope>
    <source>
        <strain evidence="3 4">10A9_DIV0425</strain>
    </source>
</reference>
<dbReference type="PANTHER" id="PTHR30337:SF7">
    <property type="entry name" value="PHOSPHOESTERASE"/>
    <property type="match status" value="1"/>
</dbReference>
<dbReference type="InterPro" id="IPR014576">
    <property type="entry name" value="Pesterase_YhaO"/>
</dbReference>
<comment type="caution">
    <text evidence="3">The sequence shown here is derived from an EMBL/GenBank/DDBJ whole genome shotgun (WGS) entry which is preliminary data.</text>
</comment>
<evidence type="ECO:0000313" key="3">
    <source>
        <dbReference type="EMBL" id="OTP06808.1"/>
    </source>
</evidence>
<dbReference type="InterPro" id="IPR029052">
    <property type="entry name" value="Metallo-depent_PP-like"/>
</dbReference>
<protein>
    <recommendedName>
        <fullName evidence="2">Calcineurin-like phosphoesterase domain-containing protein</fullName>
    </recommendedName>
</protein>
<dbReference type="Pfam" id="PF00149">
    <property type="entry name" value="Metallophos"/>
    <property type="match status" value="1"/>
</dbReference>
<dbReference type="PANTHER" id="PTHR30337">
    <property type="entry name" value="COMPONENT OF ATP-DEPENDENT DSDNA EXONUCLEASE"/>
    <property type="match status" value="1"/>
</dbReference>
<gene>
    <name evidence="3" type="ORF">A5844_002480</name>
</gene>
<dbReference type="RefSeq" id="WP_086285528.1">
    <property type="nucleotide sequence ID" value="NZ_NGMO01000005.1"/>
</dbReference>
<proteinExistence type="predicted"/>
<dbReference type="STRING" id="1987383.A5844_002480"/>
<dbReference type="SUPFAM" id="SSF56300">
    <property type="entry name" value="Metallo-dependent phosphatases"/>
    <property type="match status" value="1"/>
</dbReference>
<dbReference type="PIRSF" id="PIRSF033091">
    <property type="entry name" value="Pesterase_YhaO"/>
    <property type="match status" value="1"/>
</dbReference>
<accession>A0A242JVT7</accession>
<dbReference type="InterPro" id="IPR050535">
    <property type="entry name" value="DNA_Repair-Maintenance_Comp"/>
</dbReference>
<dbReference type="EMBL" id="NGMO01000005">
    <property type="protein sequence ID" value="OTP06808.1"/>
    <property type="molecule type" value="Genomic_DNA"/>
</dbReference>
<sequence>MVKFIHAADLHMDRTFEGLANLDEEMQTKLLQANLTVLENIVDQAINYQVDFVLFVGDSFHQNRPSLKIQKYFSEQLKRLEAHKIPIFLTFGNHDFYQKERYWFEFPENLFLFTSETIETKKITTVSGETVAISGFSYTHPWIQKEKVIDFPQRERVDYHIGLYHGEIGHNQGNYAPFHPAQMEEKGYDYWALGHIHVPTKLNEKGTILYPGAPQGHTKKEESARSILLVELQGNHCQTVPIEVAEVYWKVQQISLQQAQATAEVLSLIKQTISSPKKQTLLEIKITDYAHLSNEIIERIQSGELLEYLVEETKYDFSNLLIWRMSIMEQEKDGRVSLAATTQLFEQLFENYQVTEDFQQILHDAYTQQEAAKLLNDLPDYQNETLEKAKEIIHQDFLFEGGNE</sequence>
<keyword evidence="4" id="KW-1185">Reference proteome</keyword>
<name>A0A242JVT7_9ENTE</name>
<evidence type="ECO:0000313" key="4">
    <source>
        <dbReference type="Proteomes" id="UP000194933"/>
    </source>
</evidence>
<dbReference type="CDD" id="cd00840">
    <property type="entry name" value="MPP_Mre11_N"/>
    <property type="match status" value="1"/>
</dbReference>
<dbReference type="Proteomes" id="UP000194933">
    <property type="component" value="Unassembled WGS sequence"/>
</dbReference>
<dbReference type="AlphaFoldDB" id="A0A242JVT7"/>
<dbReference type="InterPro" id="IPR004843">
    <property type="entry name" value="Calcineurin-like_PHP"/>
</dbReference>
<evidence type="ECO:0000256" key="1">
    <source>
        <dbReference type="ARBA" id="ARBA00022801"/>
    </source>
</evidence>
<dbReference type="Gene3D" id="3.60.21.10">
    <property type="match status" value="1"/>
</dbReference>
<feature type="domain" description="Calcineurin-like phosphoesterase" evidence="2">
    <location>
        <begin position="3"/>
        <end position="199"/>
    </location>
</feature>
<dbReference type="InterPro" id="IPR041796">
    <property type="entry name" value="Mre11_N"/>
</dbReference>
<organism evidence="3 4">
    <name type="scientific">Candidatus Enterococcus wittei</name>
    <dbReference type="NCBI Taxonomy" id="1987383"/>
    <lineage>
        <taxon>Bacteria</taxon>
        <taxon>Bacillati</taxon>
        <taxon>Bacillota</taxon>
        <taxon>Bacilli</taxon>
        <taxon>Lactobacillales</taxon>
        <taxon>Enterococcaceae</taxon>
        <taxon>Enterococcus</taxon>
    </lineage>
</organism>
<evidence type="ECO:0000259" key="2">
    <source>
        <dbReference type="Pfam" id="PF00149"/>
    </source>
</evidence>
<dbReference type="GO" id="GO:0016787">
    <property type="term" value="F:hydrolase activity"/>
    <property type="evidence" value="ECO:0007669"/>
    <property type="project" value="UniProtKB-KW"/>
</dbReference>